<dbReference type="OrthoDB" id="9809450at2"/>
<evidence type="ECO:0000259" key="4">
    <source>
        <dbReference type="PROSITE" id="PS50893"/>
    </source>
</evidence>
<protein>
    <submittedName>
        <fullName evidence="5">ABC transporter ATP-binding protein</fullName>
    </submittedName>
</protein>
<evidence type="ECO:0000313" key="7">
    <source>
        <dbReference type="Proteomes" id="UP000238649"/>
    </source>
</evidence>
<dbReference type="InterPro" id="IPR003439">
    <property type="entry name" value="ABC_transporter-like_ATP-bd"/>
</dbReference>
<dbReference type="GO" id="GO:0005524">
    <property type="term" value="F:ATP binding"/>
    <property type="evidence" value="ECO:0007669"/>
    <property type="project" value="UniProtKB-KW"/>
</dbReference>
<dbReference type="RefSeq" id="WP_105912227.1">
    <property type="nucleotide sequence ID" value="NZ_NXGH01000024.1"/>
</dbReference>
<dbReference type="Proteomes" id="UP000238649">
    <property type="component" value="Unassembled WGS sequence"/>
</dbReference>
<dbReference type="SMART" id="SM00382">
    <property type="entry name" value="AAA"/>
    <property type="match status" value="1"/>
</dbReference>
<comment type="caution">
    <text evidence="5">The sequence shown here is derived from an EMBL/GenBank/DDBJ whole genome shotgun (WGS) entry which is preliminary data.</text>
</comment>
<dbReference type="CDD" id="cd03255">
    <property type="entry name" value="ABC_MJ0796_LolCDE_FtsE"/>
    <property type="match status" value="1"/>
</dbReference>
<evidence type="ECO:0000256" key="2">
    <source>
        <dbReference type="ARBA" id="ARBA00022741"/>
    </source>
</evidence>
<proteinExistence type="predicted"/>
<evidence type="ECO:0000256" key="1">
    <source>
        <dbReference type="ARBA" id="ARBA00022448"/>
    </source>
</evidence>
<gene>
    <name evidence="6" type="ORF">CJ670_02045</name>
    <name evidence="5" type="ORF">CJ671_08210</name>
</gene>
<reference evidence="7 8" key="1">
    <citation type="submission" date="2017-09" db="EMBL/GenBank/DDBJ databases">
        <title>Reassesment of A. cryaerophilus.</title>
        <authorList>
            <person name="Perez-Cataluna A."/>
            <person name="Collado L."/>
            <person name="Salgado O."/>
            <person name="Lefinanco V."/>
            <person name="Figueras M.J."/>
        </authorList>
    </citation>
    <scope>NUCLEOTIDE SEQUENCE [LARGE SCALE GENOMIC DNA]</scope>
    <source>
        <strain evidence="6 8">LMG 9065</strain>
        <strain evidence="5 7">LMG 9871</strain>
    </source>
</reference>
<dbReference type="InterPro" id="IPR003593">
    <property type="entry name" value="AAA+_ATPase"/>
</dbReference>
<evidence type="ECO:0000256" key="3">
    <source>
        <dbReference type="ARBA" id="ARBA00022840"/>
    </source>
</evidence>
<dbReference type="PANTHER" id="PTHR24220:SF614">
    <property type="entry name" value="ABC TRANSPORTER ATP-BINDING PROTEIN SSO1893-RELATED"/>
    <property type="match status" value="1"/>
</dbReference>
<evidence type="ECO:0000313" key="8">
    <source>
        <dbReference type="Proteomes" id="UP000239151"/>
    </source>
</evidence>
<dbReference type="EMBL" id="NXGI01000002">
    <property type="protein sequence ID" value="PRM99131.1"/>
    <property type="molecule type" value="Genomic_DNA"/>
</dbReference>
<dbReference type="Gene3D" id="3.40.50.300">
    <property type="entry name" value="P-loop containing nucleotide triphosphate hydrolases"/>
    <property type="match status" value="1"/>
</dbReference>
<sequence length="223" mass="24950">MIVAKNISKIYFEGSKKEFYALKNINFEIKKGSFVVFKGVSGSGKSTLLSILSTISKPSLGEILFENESVSKYPDIHASNFRAKNIGYIFQSFNLFEDLTVFANVSFPLIPLGFSQKDIDKKVEETLILSNILHKKDEIVSNLSGGEKQRCAIARALVNKADTILCDEPTSSLDFENSLNFIKSLQELKKSGKTIVVATHDPIFFELDFVDKFFELKNGVIVE</sequence>
<dbReference type="EMBL" id="NXGH01000024">
    <property type="protein sequence ID" value="PRM88806.1"/>
    <property type="molecule type" value="Genomic_DNA"/>
</dbReference>
<evidence type="ECO:0000313" key="5">
    <source>
        <dbReference type="EMBL" id="PRM88806.1"/>
    </source>
</evidence>
<dbReference type="InterPro" id="IPR027417">
    <property type="entry name" value="P-loop_NTPase"/>
</dbReference>
<dbReference type="GO" id="GO:0016887">
    <property type="term" value="F:ATP hydrolysis activity"/>
    <property type="evidence" value="ECO:0007669"/>
    <property type="project" value="InterPro"/>
</dbReference>
<dbReference type="GO" id="GO:0022857">
    <property type="term" value="F:transmembrane transporter activity"/>
    <property type="evidence" value="ECO:0007669"/>
    <property type="project" value="TreeGrafter"/>
</dbReference>
<keyword evidence="3 5" id="KW-0067">ATP-binding</keyword>
<dbReference type="InterPro" id="IPR017911">
    <property type="entry name" value="MacB-like_ATP-bd"/>
</dbReference>
<dbReference type="PANTHER" id="PTHR24220">
    <property type="entry name" value="IMPORT ATP-BINDING PROTEIN"/>
    <property type="match status" value="1"/>
</dbReference>
<dbReference type="AlphaFoldDB" id="A0A2S9SQF2"/>
<organism evidence="5 7">
    <name type="scientific">Aliarcobacter cryaerophilus</name>
    <dbReference type="NCBI Taxonomy" id="28198"/>
    <lineage>
        <taxon>Bacteria</taxon>
        <taxon>Pseudomonadati</taxon>
        <taxon>Campylobacterota</taxon>
        <taxon>Epsilonproteobacteria</taxon>
        <taxon>Campylobacterales</taxon>
        <taxon>Arcobacteraceae</taxon>
        <taxon>Aliarcobacter</taxon>
    </lineage>
</organism>
<dbReference type="PROSITE" id="PS50893">
    <property type="entry name" value="ABC_TRANSPORTER_2"/>
    <property type="match status" value="1"/>
</dbReference>
<accession>A0A2S9SQF2</accession>
<dbReference type="Pfam" id="PF00005">
    <property type="entry name" value="ABC_tran"/>
    <property type="match status" value="1"/>
</dbReference>
<dbReference type="InterPro" id="IPR015854">
    <property type="entry name" value="ABC_transpr_LolD-like"/>
</dbReference>
<keyword evidence="1" id="KW-0813">Transport</keyword>
<keyword evidence="2" id="KW-0547">Nucleotide-binding</keyword>
<evidence type="ECO:0000313" key="6">
    <source>
        <dbReference type="EMBL" id="PRM99131.1"/>
    </source>
</evidence>
<dbReference type="SUPFAM" id="SSF52540">
    <property type="entry name" value="P-loop containing nucleoside triphosphate hydrolases"/>
    <property type="match status" value="1"/>
</dbReference>
<name>A0A2S9SQF2_9BACT</name>
<feature type="domain" description="ABC transporter" evidence="4">
    <location>
        <begin position="2"/>
        <end position="223"/>
    </location>
</feature>
<dbReference type="GO" id="GO:0005886">
    <property type="term" value="C:plasma membrane"/>
    <property type="evidence" value="ECO:0007669"/>
    <property type="project" value="TreeGrafter"/>
</dbReference>
<dbReference type="Proteomes" id="UP000239151">
    <property type="component" value="Unassembled WGS sequence"/>
</dbReference>